<proteinExistence type="predicted"/>
<accession>A0A9W4SZU6</accession>
<dbReference type="AlphaFoldDB" id="A0A9W4SZU6"/>
<name>A0A9W4SZU6_9GLOM</name>
<dbReference type="Proteomes" id="UP001153678">
    <property type="component" value="Unassembled WGS sequence"/>
</dbReference>
<sequence length="121" mass="13510">MVLFGLKADDYNRLSLFDRGFKDTPEEIRNMVVDVLLRLHPNTSLEQMNPHVAKAMAKDQLNVKRNPKKHSYDTAGLHEDGIVSTAVDWVMIKLISSSSENNSEGKVEVLLSSLVALTTTN</sequence>
<comment type="caution">
    <text evidence="1">The sequence shown here is derived from an EMBL/GenBank/DDBJ whole genome shotgun (WGS) entry which is preliminary data.</text>
</comment>
<organism evidence="1 2">
    <name type="scientific">Funneliformis geosporum</name>
    <dbReference type="NCBI Taxonomy" id="1117311"/>
    <lineage>
        <taxon>Eukaryota</taxon>
        <taxon>Fungi</taxon>
        <taxon>Fungi incertae sedis</taxon>
        <taxon>Mucoromycota</taxon>
        <taxon>Glomeromycotina</taxon>
        <taxon>Glomeromycetes</taxon>
        <taxon>Glomerales</taxon>
        <taxon>Glomeraceae</taxon>
        <taxon>Funneliformis</taxon>
    </lineage>
</organism>
<dbReference type="OrthoDB" id="2334883at2759"/>
<reference evidence="1" key="1">
    <citation type="submission" date="2022-08" db="EMBL/GenBank/DDBJ databases">
        <authorList>
            <person name="Kallberg Y."/>
            <person name="Tangrot J."/>
            <person name="Rosling A."/>
        </authorList>
    </citation>
    <scope>NUCLEOTIDE SEQUENCE</scope>
    <source>
        <strain evidence="1">Wild A</strain>
    </source>
</reference>
<dbReference type="EMBL" id="CAMKVN010004360">
    <property type="protein sequence ID" value="CAI2186901.1"/>
    <property type="molecule type" value="Genomic_DNA"/>
</dbReference>
<keyword evidence="2" id="KW-1185">Reference proteome</keyword>
<evidence type="ECO:0000313" key="1">
    <source>
        <dbReference type="EMBL" id="CAI2186901.1"/>
    </source>
</evidence>
<evidence type="ECO:0000313" key="2">
    <source>
        <dbReference type="Proteomes" id="UP001153678"/>
    </source>
</evidence>
<gene>
    <name evidence="1" type="ORF">FWILDA_LOCUS12807</name>
</gene>
<protein>
    <submittedName>
        <fullName evidence="1">270_t:CDS:1</fullName>
    </submittedName>
</protein>